<dbReference type="GO" id="GO:0046872">
    <property type="term" value="F:metal ion binding"/>
    <property type="evidence" value="ECO:0007669"/>
    <property type="project" value="UniProtKB-KW"/>
</dbReference>
<evidence type="ECO:0000256" key="5">
    <source>
        <dbReference type="ARBA" id="ARBA00023002"/>
    </source>
</evidence>
<evidence type="ECO:0000256" key="3">
    <source>
        <dbReference type="ARBA" id="ARBA00022723"/>
    </source>
</evidence>
<keyword evidence="5" id="KW-0560">Oxidoreductase</keyword>
<dbReference type="InterPro" id="IPR003819">
    <property type="entry name" value="TauD/TfdA-like"/>
</dbReference>
<gene>
    <name evidence="8" type="ORF">C7212DRAFT_358349</name>
</gene>
<evidence type="ECO:0000313" key="9">
    <source>
        <dbReference type="Proteomes" id="UP000246991"/>
    </source>
</evidence>
<dbReference type="PANTHER" id="PTHR30468">
    <property type="entry name" value="ALPHA-KETOGLUTARATE-DEPENDENT SULFONATE DIOXYGENASE"/>
    <property type="match status" value="1"/>
</dbReference>
<comment type="cofactor">
    <cofactor evidence="1">
        <name>Fe(2+)</name>
        <dbReference type="ChEBI" id="CHEBI:29033"/>
    </cofactor>
</comment>
<evidence type="ECO:0000256" key="6">
    <source>
        <dbReference type="ARBA" id="ARBA00023004"/>
    </source>
</evidence>
<evidence type="ECO:0000256" key="2">
    <source>
        <dbReference type="ARBA" id="ARBA00005896"/>
    </source>
</evidence>
<keyword evidence="4 8" id="KW-0223">Dioxygenase</keyword>
<comment type="similarity">
    <text evidence="2">Belongs to the TfdA dioxygenase family.</text>
</comment>
<dbReference type="Pfam" id="PF02668">
    <property type="entry name" value="TauD"/>
    <property type="match status" value="1"/>
</dbReference>
<sequence>MSTTTTTTTTITSPIAESLPSTLTIKGESTLNKFATPPKYTGALDKYEKFDVTRVIGTEFKQGIQLTELLKAPNSDDLIRDLAILVAQRGVVFLRAQEITLQEQKDLTQKLGALSGKPDSSGLHTHPLTREFSELGDEVTVISTEGKKGLNRRLRPSYKDERSGLASSGWHMEVTFEEIPSDYSVLKMTTLPETGGDTLWASAYEAYDRLSPSFRKTLEGLTATHDSPRFAEVAARDGFQLRTDRGSPQNTGLDLVAVHPVIRTNPVTGWKGLFVNKGFTRRINELTKDESDYMLDFLFKHVSENHDLQCRLKWMAYENENAHDVAIWDNRSAFHTATDDYFDFGGIRRGTMFVSLGEKPYFDPNSKSRRLDLGLGPFSGQFEWL</sequence>
<dbReference type="Gene3D" id="3.60.130.10">
    <property type="entry name" value="Clavaminate synthase-like"/>
    <property type="match status" value="1"/>
</dbReference>
<keyword evidence="6" id="KW-0408">Iron</keyword>
<proteinExistence type="inferred from homology"/>
<dbReference type="PANTHER" id="PTHR30468:SF10">
    <property type="entry name" value="TAUD_TFDA-LIKE DOMAIN-CONTAINING PROTEIN"/>
    <property type="match status" value="1"/>
</dbReference>
<reference evidence="8 9" key="1">
    <citation type="submission" date="2018-03" db="EMBL/GenBank/DDBJ databases">
        <title>Genomes of Pezizomycetes fungi and the evolution of truffles.</title>
        <authorList>
            <person name="Murat C."/>
            <person name="Payen T."/>
            <person name="Noel B."/>
            <person name="Kuo A."/>
            <person name="Martin F.M."/>
        </authorList>
    </citation>
    <scope>NUCLEOTIDE SEQUENCE [LARGE SCALE GENOMIC DNA]</scope>
    <source>
        <strain evidence="8">091103-1</strain>
    </source>
</reference>
<dbReference type="AlphaFoldDB" id="A0A317SNG7"/>
<dbReference type="EMBL" id="PYWC01000049">
    <property type="protein sequence ID" value="PWW75240.1"/>
    <property type="molecule type" value="Genomic_DNA"/>
</dbReference>
<evidence type="ECO:0000256" key="1">
    <source>
        <dbReference type="ARBA" id="ARBA00001954"/>
    </source>
</evidence>
<feature type="domain" description="TauD/TfdA-like" evidence="7">
    <location>
        <begin position="53"/>
        <end position="343"/>
    </location>
</feature>
<dbReference type="InterPro" id="IPR042098">
    <property type="entry name" value="TauD-like_sf"/>
</dbReference>
<accession>A0A317SNG7</accession>
<protein>
    <submittedName>
        <fullName evidence="8">Taurine catabolism dioxygenase</fullName>
    </submittedName>
</protein>
<dbReference type="OrthoDB" id="10257314at2759"/>
<name>A0A317SNG7_9PEZI</name>
<dbReference type="GO" id="GO:0016706">
    <property type="term" value="F:2-oxoglutarate-dependent dioxygenase activity"/>
    <property type="evidence" value="ECO:0007669"/>
    <property type="project" value="TreeGrafter"/>
</dbReference>
<organism evidence="8 9">
    <name type="scientific">Tuber magnatum</name>
    <name type="common">white Piedmont truffle</name>
    <dbReference type="NCBI Taxonomy" id="42249"/>
    <lineage>
        <taxon>Eukaryota</taxon>
        <taxon>Fungi</taxon>
        <taxon>Dikarya</taxon>
        <taxon>Ascomycota</taxon>
        <taxon>Pezizomycotina</taxon>
        <taxon>Pezizomycetes</taxon>
        <taxon>Pezizales</taxon>
        <taxon>Tuberaceae</taxon>
        <taxon>Tuber</taxon>
    </lineage>
</organism>
<dbReference type="SUPFAM" id="SSF51197">
    <property type="entry name" value="Clavaminate synthase-like"/>
    <property type="match status" value="1"/>
</dbReference>
<dbReference type="Proteomes" id="UP000246991">
    <property type="component" value="Unassembled WGS sequence"/>
</dbReference>
<keyword evidence="9" id="KW-1185">Reference proteome</keyword>
<keyword evidence="3" id="KW-0479">Metal-binding</keyword>
<evidence type="ECO:0000313" key="8">
    <source>
        <dbReference type="EMBL" id="PWW75240.1"/>
    </source>
</evidence>
<evidence type="ECO:0000256" key="4">
    <source>
        <dbReference type="ARBA" id="ARBA00022964"/>
    </source>
</evidence>
<comment type="caution">
    <text evidence="8">The sequence shown here is derived from an EMBL/GenBank/DDBJ whole genome shotgun (WGS) entry which is preliminary data.</text>
</comment>
<dbReference type="STRING" id="42249.A0A317SNG7"/>
<dbReference type="InterPro" id="IPR051323">
    <property type="entry name" value="AtsK-like"/>
</dbReference>
<evidence type="ECO:0000259" key="7">
    <source>
        <dbReference type="Pfam" id="PF02668"/>
    </source>
</evidence>
<dbReference type="GO" id="GO:0005737">
    <property type="term" value="C:cytoplasm"/>
    <property type="evidence" value="ECO:0007669"/>
    <property type="project" value="TreeGrafter"/>
</dbReference>